<dbReference type="GO" id="GO:0071897">
    <property type="term" value="P:DNA biosynthetic process"/>
    <property type="evidence" value="ECO:0007669"/>
    <property type="project" value="UniProtKB-ARBA"/>
</dbReference>
<feature type="domain" description="Reverse transcriptase" evidence="1">
    <location>
        <begin position="1"/>
        <end position="106"/>
    </location>
</feature>
<keyword evidence="3" id="KW-1185">Reference proteome</keyword>
<dbReference type="Gene3D" id="3.30.70.270">
    <property type="match status" value="1"/>
</dbReference>
<proteinExistence type="predicted"/>
<evidence type="ECO:0000259" key="1">
    <source>
        <dbReference type="PROSITE" id="PS50878"/>
    </source>
</evidence>
<dbReference type="PANTHER" id="PTHR47027:SF20">
    <property type="entry name" value="REVERSE TRANSCRIPTASE-LIKE PROTEIN WITH RNA-DIRECTED DNA POLYMERASE DOMAIN"/>
    <property type="match status" value="1"/>
</dbReference>
<dbReference type="Pfam" id="PF00078">
    <property type="entry name" value="RVT_1"/>
    <property type="match status" value="1"/>
</dbReference>
<protein>
    <recommendedName>
        <fullName evidence="1">Reverse transcriptase domain-containing protein</fullName>
    </recommendedName>
</protein>
<dbReference type="Proteomes" id="UP001314205">
    <property type="component" value="Unassembled WGS sequence"/>
</dbReference>
<organism evidence="2 3">
    <name type="scientific">Parnassius mnemosyne</name>
    <name type="common">clouded apollo</name>
    <dbReference type="NCBI Taxonomy" id="213953"/>
    <lineage>
        <taxon>Eukaryota</taxon>
        <taxon>Metazoa</taxon>
        <taxon>Ecdysozoa</taxon>
        <taxon>Arthropoda</taxon>
        <taxon>Hexapoda</taxon>
        <taxon>Insecta</taxon>
        <taxon>Pterygota</taxon>
        <taxon>Neoptera</taxon>
        <taxon>Endopterygota</taxon>
        <taxon>Lepidoptera</taxon>
        <taxon>Glossata</taxon>
        <taxon>Ditrysia</taxon>
        <taxon>Papilionoidea</taxon>
        <taxon>Papilionidae</taxon>
        <taxon>Parnassiinae</taxon>
        <taxon>Parnassini</taxon>
        <taxon>Parnassius</taxon>
        <taxon>Driopa</taxon>
    </lineage>
</organism>
<comment type="caution">
    <text evidence="2">The sequence shown here is derived from an EMBL/GenBank/DDBJ whole genome shotgun (WGS) entry which is preliminary data.</text>
</comment>
<accession>A0AAV1M5V3</accession>
<dbReference type="PANTHER" id="PTHR47027">
    <property type="entry name" value="REVERSE TRANSCRIPTASE DOMAIN-CONTAINING PROTEIN"/>
    <property type="match status" value="1"/>
</dbReference>
<dbReference type="EMBL" id="CAVLGL010000137">
    <property type="protein sequence ID" value="CAK1601779.1"/>
    <property type="molecule type" value="Genomic_DNA"/>
</dbReference>
<dbReference type="InterPro" id="IPR043128">
    <property type="entry name" value="Rev_trsase/Diguanyl_cyclase"/>
</dbReference>
<dbReference type="InterPro" id="IPR043502">
    <property type="entry name" value="DNA/RNA_pol_sf"/>
</dbReference>
<dbReference type="SUPFAM" id="SSF56672">
    <property type="entry name" value="DNA/RNA polymerases"/>
    <property type="match status" value="1"/>
</dbReference>
<dbReference type="InterPro" id="IPR000477">
    <property type="entry name" value="RT_dom"/>
</dbReference>
<reference evidence="2 3" key="1">
    <citation type="submission" date="2023-11" db="EMBL/GenBank/DDBJ databases">
        <authorList>
            <person name="Hedman E."/>
            <person name="Englund M."/>
            <person name="Stromberg M."/>
            <person name="Nyberg Akerstrom W."/>
            <person name="Nylinder S."/>
            <person name="Jareborg N."/>
            <person name="Kallberg Y."/>
            <person name="Kronander E."/>
        </authorList>
    </citation>
    <scope>NUCLEOTIDE SEQUENCE [LARGE SCALE GENOMIC DNA]</scope>
</reference>
<name>A0AAV1M5V3_9NEOP</name>
<gene>
    <name evidence="2" type="ORF">PARMNEM_LOCUS20369</name>
</gene>
<sequence>MGETFPLQKGVKQDDPISRILFNAVLEKNFINMSWSNKGLRINGRYLNNLRFADDVIIVAETTEVLEHMLREFENKCRETGLEMNRQKCKIMTNGEHKRVRLGGTLLDYVEDFTCLG</sequence>
<evidence type="ECO:0000313" key="3">
    <source>
        <dbReference type="Proteomes" id="UP001314205"/>
    </source>
</evidence>
<dbReference type="PROSITE" id="PS50878">
    <property type="entry name" value="RT_POL"/>
    <property type="match status" value="1"/>
</dbReference>
<dbReference type="AlphaFoldDB" id="A0AAV1M5V3"/>
<evidence type="ECO:0000313" key="2">
    <source>
        <dbReference type="EMBL" id="CAK1601779.1"/>
    </source>
</evidence>